<accession>A0AAU9EIR1</accession>
<dbReference type="PANTHER" id="PTHR47515">
    <property type="entry name" value="LOW CALCIUM RESPONSE LOCUS PROTEIN T"/>
    <property type="match status" value="1"/>
</dbReference>
<gene>
    <name evidence="2" type="ORF">FAK_21850</name>
</gene>
<dbReference type="KEGG" id="dmp:FAK_21850"/>
<dbReference type="InterPro" id="IPR001584">
    <property type="entry name" value="Integrase_cat-core"/>
</dbReference>
<name>A0AAU9EIR1_9BACT</name>
<evidence type="ECO:0000313" key="2">
    <source>
        <dbReference type="EMBL" id="BEQ15119.1"/>
    </source>
</evidence>
<feature type="domain" description="Integrase catalytic" evidence="1">
    <location>
        <begin position="1"/>
        <end position="133"/>
    </location>
</feature>
<evidence type="ECO:0000313" key="3">
    <source>
        <dbReference type="Proteomes" id="UP001366166"/>
    </source>
</evidence>
<dbReference type="Proteomes" id="UP001366166">
    <property type="component" value="Chromosome"/>
</dbReference>
<dbReference type="SUPFAM" id="SSF53098">
    <property type="entry name" value="Ribonuclease H-like"/>
    <property type="match status" value="1"/>
</dbReference>
<dbReference type="AlphaFoldDB" id="A0AAU9EIR1"/>
<dbReference type="InterPro" id="IPR012337">
    <property type="entry name" value="RNaseH-like_sf"/>
</dbReference>
<sequence length="147" mass="16766">MDNFTRVSPAIEVGVSITGKRVAMVLDRLKTLHGLPTMITVDHGPEFTSRALDEWAYRNGVKLDFTRPGKPTDNAYIESFNGKFRLECLNQNWFASLQDAQSKIEAWRRDYNWERPHSSLGNQTPRAFVQSWESPEPIPLIAMGLKS</sequence>
<protein>
    <recommendedName>
        <fullName evidence="1">Integrase catalytic domain-containing protein</fullName>
    </recommendedName>
</protein>
<dbReference type="PROSITE" id="PS50994">
    <property type="entry name" value="INTEGRASE"/>
    <property type="match status" value="1"/>
</dbReference>
<dbReference type="EMBL" id="AP028679">
    <property type="protein sequence ID" value="BEQ15119.1"/>
    <property type="molecule type" value="Genomic_DNA"/>
</dbReference>
<dbReference type="GO" id="GO:0003676">
    <property type="term" value="F:nucleic acid binding"/>
    <property type="evidence" value="ECO:0007669"/>
    <property type="project" value="InterPro"/>
</dbReference>
<dbReference type="PANTHER" id="PTHR47515:SF1">
    <property type="entry name" value="BLR2054 PROTEIN"/>
    <property type="match status" value="1"/>
</dbReference>
<dbReference type="Gene3D" id="3.30.420.10">
    <property type="entry name" value="Ribonuclease H-like superfamily/Ribonuclease H"/>
    <property type="match status" value="1"/>
</dbReference>
<dbReference type="GO" id="GO:0015074">
    <property type="term" value="P:DNA integration"/>
    <property type="evidence" value="ECO:0007669"/>
    <property type="project" value="InterPro"/>
</dbReference>
<organism evidence="2 3">
    <name type="scientific">Desulfoferula mesophila</name>
    <dbReference type="NCBI Taxonomy" id="3058419"/>
    <lineage>
        <taxon>Bacteria</taxon>
        <taxon>Pseudomonadati</taxon>
        <taxon>Thermodesulfobacteriota</taxon>
        <taxon>Desulfarculia</taxon>
        <taxon>Desulfarculales</taxon>
        <taxon>Desulfarculaceae</taxon>
        <taxon>Desulfoferula</taxon>
    </lineage>
</organism>
<keyword evidence="3" id="KW-1185">Reference proteome</keyword>
<dbReference type="InterPro" id="IPR036397">
    <property type="entry name" value="RNaseH_sf"/>
</dbReference>
<evidence type="ECO:0000259" key="1">
    <source>
        <dbReference type="PROSITE" id="PS50994"/>
    </source>
</evidence>
<dbReference type="Pfam" id="PF13683">
    <property type="entry name" value="rve_3"/>
    <property type="match status" value="1"/>
</dbReference>
<reference evidence="3" key="1">
    <citation type="journal article" date="2023" name="Arch. Microbiol.">
        <title>Desulfoferula mesophilus gen. nov. sp. nov., a mesophilic sulfate-reducing bacterium isolated from a brackish lake sediment.</title>
        <authorList>
            <person name="Watanabe T."/>
            <person name="Yabe T."/>
            <person name="Tsuji J.M."/>
            <person name="Fukui M."/>
        </authorList>
    </citation>
    <scope>NUCLEOTIDE SEQUENCE [LARGE SCALE GENOMIC DNA]</scope>
    <source>
        <strain evidence="3">12FAK</strain>
    </source>
</reference>
<proteinExistence type="predicted"/>